<dbReference type="Gene3D" id="3.40.30.10">
    <property type="entry name" value="Glutaredoxin"/>
    <property type="match status" value="1"/>
</dbReference>
<proteinExistence type="inferred from homology"/>
<evidence type="ECO:0000256" key="1">
    <source>
        <dbReference type="ARBA" id="ARBA00010996"/>
    </source>
</evidence>
<accession>A0ABT5QWA2</accession>
<organism evidence="2 3">
    <name type="scientific">Enterovibrio gelatinilyticus</name>
    <dbReference type="NCBI Taxonomy" id="2899819"/>
    <lineage>
        <taxon>Bacteria</taxon>
        <taxon>Pseudomonadati</taxon>
        <taxon>Pseudomonadota</taxon>
        <taxon>Gammaproteobacteria</taxon>
        <taxon>Vibrionales</taxon>
        <taxon>Vibrionaceae</taxon>
        <taxon>Enterovibrio</taxon>
    </lineage>
</organism>
<sequence>MKTKIIILALALIAGLGARYMLEQNQTPDIVVELGKLQSGDQTVQLFDTTDERLRVLYFGYAHCPDVCPTSLAILSAALKSLPEETLAGVRPIFVTLDPKRDDADVAKEYAGYFHPMLEGTSGSVEAIDALAKKYGVLYQITELEDSAMEYAVDHSSYFYFLKPDGELIEKVPHTLNPNMVSDAIERLGPSAKR</sequence>
<dbReference type="CDD" id="cd02968">
    <property type="entry name" value="SCO"/>
    <property type="match status" value="1"/>
</dbReference>
<dbReference type="InterPro" id="IPR003782">
    <property type="entry name" value="SCO1/SenC"/>
</dbReference>
<evidence type="ECO:0000313" key="3">
    <source>
        <dbReference type="Proteomes" id="UP001149400"/>
    </source>
</evidence>
<dbReference type="InterPro" id="IPR036249">
    <property type="entry name" value="Thioredoxin-like_sf"/>
</dbReference>
<name>A0ABT5QWA2_9GAMM</name>
<reference evidence="2" key="1">
    <citation type="submission" date="2021-12" db="EMBL/GenBank/DDBJ databases">
        <title>Enterovibrio ZSDZ35 sp. nov. and Enterovibrio ZSDZ42 sp. nov., isolated from coastal seawater in Qingdao.</title>
        <authorList>
            <person name="Zhang P."/>
        </authorList>
    </citation>
    <scope>NUCLEOTIDE SEQUENCE</scope>
    <source>
        <strain evidence="2">ZSDZ42</strain>
    </source>
</reference>
<dbReference type="SUPFAM" id="SSF52833">
    <property type="entry name" value="Thioredoxin-like"/>
    <property type="match status" value="1"/>
</dbReference>
<gene>
    <name evidence="2" type="ORF">LRP50_04010</name>
</gene>
<dbReference type="Proteomes" id="UP001149400">
    <property type="component" value="Unassembled WGS sequence"/>
</dbReference>
<dbReference type="PANTHER" id="PTHR12151">
    <property type="entry name" value="ELECTRON TRANSPORT PROTIN SCO1/SENC FAMILY MEMBER"/>
    <property type="match status" value="1"/>
</dbReference>
<dbReference type="Pfam" id="PF02630">
    <property type="entry name" value="SCO1-SenC"/>
    <property type="match status" value="1"/>
</dbReference>
<protein>
    <submittedName>
        <fullName evidence="2">SCO family protein</fullName>
    </submittedName>
</protein>
<comment type="similarity">
    <text evidence="1">Belongs to the SCO1/2 family.</text>
</comment>
<keyword evidence="3" id="KW-1185">Reference proteome</keyword>
<comment type="caution">
    <text evidence="2">The sequence shown here is derived from an EMBL/GenBank/DDBJ whole genome shotgun (WGS) entry which is preliminary data.</text>
</comment>
<dbReference type="PANTHER" id="PTHR12151:SF25">
    <property type="entry name" value="LINALOOL DEHYDRATASE_ISOMERASE DOMAIN-CONTAINING PROTEIN"/>
    <property type="match status" value="1"/>
</dbReference>
<dbReference type="RefSeq" id="WP_274163200.1">
    <property type="nucleotide sequence ID" value="NZ_JAJUBC010000003.1"/>
</dbReference>
<dbReference type="EMBL" id="JAJUBC010000003">
    <property type="protein sequence ID" value="MDD1792288.1"/>
    <property type="molecule type" value="Genomic_DNA"/>
</dbReference>
<evidence type="ECO:0000313" key="2">
    <source>
        <dbReference type="EMBL" id="MDD1792288.1"/>
    </source>
</evidence>